<dbReference type="InterPro" id="IPR016160">
    <property type="entry name" value="Ald_DH_CS_CYS"/>
</dbReference>
<keyword evidence="2" id="KW-0560">Oxidoreductase</keyword>
<dbReference type="CDD" id="cd07103">
    <property type="entry name" value="ALDH_F5_SSADH_GabD"/>
    <property type="match status" value="1"/>
</dbReference>
<comment type="similarity">
    <text evidence="1">Belongs to the aldehyde dehydrogenase family.</text>
</comment>
<proteinExistence type="inferred from homology"/>
<evidence type="ECO:0000313" key="5">
    <source>
        <dbReference type="Proteomes" id="UP001158297"/>
    </source>
</evidence>
<dbReference type="RefSeq" id="WP_279860250.1">
    <property type="nucleotide sequence ID" value="NZ_JAODZU010000012.1"/>
</dbReference>
<dbReference type="AlphaFoldDB" id="A0AA42L2P3"/>
<evidence type="ECO:0000259" key="3">
    <source>
        <dbReference type="Pfam" id="PF00171"/>
    </source>
</evidence>
<reference evidence="4" key="1">
    <citation type="submission" date="2022-09" db="EMBL/GenBank/DDBJ databases">
        <title>Intensive care unit water sources are persistently colonized with multi-drug resistant bacteria and are the site of extensive horizontal gene transfer of antibiotic resistance genes.</title>
        <authorList>
            <person name="Diorio-Toth L."/>
        </authorList>
    </citation>
    <scope>NUCLEOTIDE SEQUENCE</scope>
    <source>
        <strain evidence="4">GD04130</strain>
    </source>
</reference>
<dbReference type="InterPro" id="IPR050740">
    <property type="entry name" value="Aldehyde_DH_Superfamily"/>
</dbReference>
<accession>A0AA42L2P3</accession>
<dbReference type="GO" id="GO:0004777">
    <property type="term" value="F:succinate-semialdehyde dehydrogenase (NAD+) activity"/>
    <property type="evidence" value="ECO:0007669"/>
    <property type="project" value="TreeGrafter"/>
</dbReference>
<evidence type="ECO:0000256" key="2">
    <source>
        <dbReference type="ARBA" id="ARBA00023002"/>
    </source>
</evidence>
<dbReference type="PANTHER" id="PTHR43353:SF5">
    <property type="entry name" value="SUCCINATE-SEMIALDEHYDE DEHYDROGENASE, MITOCHONDRIAL"/>
    <property type="match status" value="1"/>
</dbReference>
<dbReference type="SUPFAM" id="SSF53720">
    <property type="entry name" value="ALDH-like"/>
    <property type="match status" value="1"/>
</dbReference>
<dbReference type="FunFam" id="3.40.605.10:FF:000033">
    <property type="entry name" value="NAD-dependent succinate-semialdehyde dehydrogenase"/>
    <property type="match status" value="1"/>
</dbReference>
<gene>
    <name evidence="4" type="ORF">N7330_11620</name>
</gene>
<feature type="domain" description="Aldehyde dehydrogenase" evidence="3">
    <location>
        <begin position="23"/>
        <end position="481"/>
    </location>
</feature>
<name>A0AA42L2P3_9BURK</name>
<dbReference type="InterPro" id="IPR016162">
    <property type="entry name" value="Ald_DH_N"/>
</dbReference>
<evidence type="ECO:0000313" key="4">
    <source>
        <dbReference type="EMBL" id="MDH0363693.1"/>
    </source>
</evidence>
<dbReference type="GO" id="GO:0009450">
    <property type="term" value="P:gamma-aminobutyric acid catabolic process"/>
    <property type="evidence" value="ECO:0007669"/>
    <property type="project" value="TreeGrafter"/>
</dbReference>
<dbReference type="PROSITE" id="PS00070">
    <property type="entry name" value="ALDEHYDE_DEHYDR_CYS"/>
    <property type="match status" value="1"/>
</dbReference>
<dbReference type="InterPro" id="IPR015590">
    <property type="entry name" value="Aldehyde_DH_dom"/>
</dbReference>
<dbReference type="Proteomes" id="UP001158297">
    <property type="component" value="Unassembled WGS sequence"/>
</dbReference>
<protein>
    <submittedName>
        <fullName evidence="4">NAD-dependent succinate-semialdehyde dehydrogenase</fullName>
    </submittedName>
</protein>
<dbReference type="Gene3D" id="3.40.309.10">
    <property type="entry name" value="Aldehyde Dehydrogenase, Chain A, domain 2"/>
    <property type="match status" value="1"/>
</dbReference>
<dbReference type="FunFam" id="3.40.309.10:FF:000009">
    <property type="entry name" value="Aldehyde dehydrogenase A"/>
    <property type="match status" value="1"/>
</dbReference>
<sequence length="485" mass="51842">MKNEINRLGASYPTPQLFIDGQWLGSEGRVTEEVLNPATGEVLALLPHASQQDLEAAVKGAKAAFAGWRATSPQERSRMLRAAAVLLRERVDDIAQTMTLEQGKPLREARLELLAAADTFDWYAEEGRRNYGRVVPGRTLTQRITVLHEPVGVCAAFTPWNFPVVTPARKIAGALAAGCTLVLKLAEETPCCGLALVRALHDVGLPAGVLQAVFGVPAQVSSFLLEHPLIAKFSFTGSSAVGKLLAQQAAKTLKRATMELGGHAPAIVCADGNVAQAADMLVAGKFRNAGQICIAPTRFYVHRSVYADFVQAFVERTRQIVPGNGLDAACGMGPMANPRRLEAMRGLIVDAVQRGAKVECGGQAMEGPGFFWQPTVLTGVPEDARLMNEEPFGPLALINPVDSVEEAITRSNRLPYGLASYAFTQDSATRMQLARGLETGMLGINSLTVSMPEAPFGGVKESGWGSECGVEGLQAYCDVKLISED</sequence>
<dbReference type="Gene3D" id="3.40.605.10">
    <property type="entry name" value="Aldehyde Dehydrogenase, Chain A, domain 1"/>
    <property type="match status" value="1"/>
</dbReference>
<evidence type="ECO:0000256" key="1">
    <source>
        <dbReference type="ARBA" id="ARBA00009986"/>
    </source>
</evidence>
<dbReference type="InterPro" id="IPR016161">
    <property type="entry name" value="Ald_DH/histidinol_DH"/>
</dbReference>
<dbReference type="PANTHER" id="PTHR43353">
    <property type="entry name" value="SUCCINATE-SEMIALDEHYDE DEHYDROGENASE, MITOCHONDRIAL"/>
    <property type="match status" value="1"/>
</dbReference>
<dbReference type="EMBL" id="JAODZU010000012">
    <property type="protein sequence ID" value="MDH0363693.1"/>
    <property type="molecule type" value="Genomic_DNA"/>
</dbReference>
<organism evidence="4 5">
    <name type="scientific">Comamonas aquatica</name>
    <dbReference type="NCBI Taxonomy" id="225991"/>
    <lineage>
        <taxon>Bacteria</taxon>
        <taxon>Pseudomonadati</taxon>
        <taxon>Pseudomonadota</taxon>
        <taxon>Betaproteobacteria</taxon>
        <taxon>Burkholderiales</taxon>
        <taxon>Comamonadaceae</taxon>
        <taxon>Comamonas</taxon>
    </lineage>
</organism>
<dbReference type="InterPro" id="IPR016163">
    <property type="entry name" value="Ald_DH_C"/>
</dbReference>
<dbReference type="Pfam" id="PF00171">
    <property type="entry name" value="Aldedh"/>
    <property type="match status" value="1"/>
</dbReference>
<comment type="caution">
    <text evidence="4">The sequence shown here is derived from an EMBL/GenBank/DDBJ whole genome shotgun (WGS) entry which is preliminary data.</text>
</comment>